<dbReference type="InterPro" id="IPR005085">
    <property type="entry name" value="CBM25"/>
</dbReference>
<name>B8CYI2_HALOH</name>
<protein>
    <submittedName>
        <fullName evidence="2">Carbohydrate binding family 25</fullName>
    </submittedName>
</protein>
<dbReference type="HOGENOM" id="CLU_152619_0_0_9"/>
<dbReference type="EMBL" id="CP001098">
    <property type="protein sequence ID" value="ACL70351.1"/>
    <property type="molecule type" value="Genomic_DNA"/>
</dbReference>
<feature type="domain" description="Carbohydrate binding module family 25" evidence="1">
    <location>
        <begin position="18"/>
        <end position="100"/>
    </location>
</feature>
<gene>
    <name evidence="2" type="ordered locus">Hore_16020</name>
</gene>
<dbReference type="CAZy" id="CBM25">
    <property type="family name" value="Carbohydrate-Binding Module Family 25"/>
</dbReference>
<sequence length="105" mass="12175">MSHNDQGIEVNPTPMTAGETVQVRYNGLLARSGAEEVYLHYGFGTDKHWDEVKDIKMSKVRDQFQTNIDVETDKRFIFCFRDNAGNWDNNNGRNWSFEVHNGSLY</sequence>
<organism evidence="2 3">
    <name type="scientific">Halothermothrix orenii (strain H 168 / OCM 544 / DSM 9562)</name>
    <dbReference type="NCBI Taxonomy" id="373903"/>
    <lineage>
        <taxon>Bacteria</taxon>
        <taxon>Bacillati</taxon>
        <taxon>Bacillota</taxon>
        <taxon>Clostridia</taxon>
        <taxon>Halanaerobiales</taxon>
        <taxon>Halothermotrichaceae</taxon>
        <taxon>Halothermothrix</taxon>
    </lineage>
</organism>
<evidence type="ECO:0000259" key="1">
    <source>
        <dbReference type="SMART" id="SM01066"/>
    </source>
</evidence>
<dbReference type="STRING" id="373903.Hore_16020"/>
<proteinExistence type="predicted"/>
<accession>B8CYI2</accession>
<reference evidence="2 3" key="1">
    <citation type="journal article" date="2009" name="PLoS ONE">
        <title>Genome analysis of the anaerobic thermohalophilic bacterium Halothermothrix orenii.</title>
        <authorList>
            <person name="Mavromatis K."/>
            <person name="Ivanova N."/>
            <person name="Anderson I."/>
            <person name="Lykidis A."/>
            <person name="Hooper S.D."/>
            <person name="Sun H."/>
            <person name="Kunin V."/>
            <person name="Lapidus A."/>
            <person name="Hugenholtz P."/>
            <person name="Patel B."/>
            <person name="Kyrpides N.C."/>
        </authorList>
    </citation>
    <scope>NUCLEOTIDE SEQUENCE [LARGE SCALE GENOMIC DNA]</scope>
    <source>
        <strain evidence="3">H 168 / OCM 544 / DSM 9562</strain>
    </source>
</reference>
<keyword evidence="3" id="KW-1185">Reference proteome</keyword>
<dbReference type="Proteomes" id="UP000000719">
    <property type="component" value="Chromosome"/>
</dbReference>
<evidence type="ECO:0000313" key="2">
    <source>
        <dbReference type="EMBL" id="ACL70351.1"/>
    </source>
</evidence>
<dbReference type="AlphaFoldDB" id="B8CYI2"/>
<dbReference type="GO" id="GO:2001070">
    <property type="term" value="F:starch binding"/>
    <property type="evidence" value="ECO:0007669"/>
    <property type="project" value="InterPro"/>
</dbReference>
<dbReference type="eggNOG" id="ENOG5032Z2V">
    <property type="taxonomic scope" value="Bacteria"/>
</dbReference>
<dbReference type="InterPro" id="IPR013783">
    <property type="entry name" value="Ig-like_fold"/>
</dbReference>
<dbReference type="Pfam" id="PF16760">
    <property type="entry name" value="CBM53"/>
    <property type="match status" value="1"/>
</dbReference>
<dbReference type="KEGG" id="hor:Hore_16020"/>
<dbReference type="RefSeq" id="WP_012636534.1">
    <property type="nucleotide sequence ID" value="NC_011899.1"/>
</dbReference>
<dbReference type="SMART" id="SM01066">
    <property type="entry name" value="CBM_25"/>
    <property type="match status" value="1"/>
</dbReference>
<evidence type="ECO:0000313" key="3">
    <source>
        <dbReference type="Proteomes" id="UP000000719"/>
    </source>
</evidence>
<dbReference type="Gene3D" id="2.60.40.10">
    <property type="entry name" value="Immunoglobulins"/>
    <property type="match status" value="1"/>
</dbReference>